<dbReference type="InterPro" id="IPR036388">
    <property type="entry name" value="WH-like_DNA-bd_sf"/>
</dbReference>
<organism evidence="5 6">
    <name type="scientific">Paenibacillus gallinarum</name>
    <dbReference type="NCBI Taxonomy" id="2762232"/>
    <lineage>
        <taxon>Bacteria</taxon>
        <taxon>Bacillati</taxon>
        <taxon>Bacillota</taxon>
        <taxon>Bacilli</taxon>
        <taxon>Bacillales</taxon>
        <taxon>Paenibacillaceae</taxon>
        <taxon>Paenibacillus</taxon>
    </lineage>
</organism>
<dbReference type="InterPro" id="IPR039422">
    <property type="entry name" value="MarR/SlyA-like"/>
</dbReference>
<evidence type="ECO:0000256" key="3">
    <source>
        <dbReference type="ARBA" id="ARBA00023163"/>
    </source>
</evidence>
<evidence type="ECO:0000313" key="6">
    <source>
        <dbReference type="Proteomes" id="UP000608071"/>
    </source>
</evidence>
<dbReference type="PROSITE" id="PS01117">
    <property type="entry name" value="HTH_MARR_1"/>
    <property type="match status" value="1"/>
</dbReference>
<dbReference type="PRINTS" id="PR00598">
    <property type="entry name" value="HTHMARR"/>
</dbReference>
<evidence type="ECO:0000256" key="2">
    <source>
        <dbReference type="ARBA" id="ARBA00023125"/>
    </source>
</evidence>
<dbReference type="Gene3D" id="1.10.10.10">
    <property type="entry name" value="Winged helix-like DNA-binding domain superfamily/Winged helix DNA-binding domain"/>
    <property type="match status" value="1"/>
</dbReference>
<evidence type="ECO:0000313" key="5">
    <source>
        <dbReference type="EMBL" id="MBD7968819.1"/>
    </source>
</evidence>
<evidence type="ECO:0000259" key="4">
    <source>
        <dbReference type="PROSITE" id="PS50995"/>
    </source>
</evidence>
<gene>
    <name evidence="5" type="ORF">H9647_12155</name>
</gene>
<dbReference type="RefSeq" id="WP_191800194.1">
    <property type="nucleotide sequence ID" value="NZ_JACSQL010000004.1"/>
</dbReference>
<dbReference type="PANTHER" id="PTHR33164">
    <property type="entry name" value="TRANSCRIPTIONAL REGULATOR, MARR FAMILY"/>
    <property type="match status" value="1"/>
</dbReference>
<feature type="domain" description="HTH marR-type" evidence="4">
    <location>
        <begin position="7"/>
        <end position="141"/>
    </location>
</feature>
<proteinExistence type="predicted"/>
<dbReference type="PANTHER" id="PTHR33164:SF57">
    <property type="entry name" value="MARR-FAMILY TRANSCRIPTIONAL REGULATOR"/>
    <property type="match status" value="1"/>
</dbReference>
<dbReference type="Pfam" id="PF01047">
    <property type="entry name" value="MarR"/>
    <property type="match status" value="1"/>
</dbReference>
<name>A0ABR8T0I4_9BACL</name>
<dbReference type="InterPro" id="IPR023187">
    <property type="entry name" value="Tscrpt_reg_MarR-type_CS"/>
</dbReference>
<dbReference type="SUPFAM" id="SSF46785">
    <property type="entry name" value="Winged helix' DNA-binding domain"/>
    <property type="match status" value="1"/>
</dbReference>
<sequence>MDHQISLDMLMDTYNQLEQKLTNYRIKAFVDHLRKYDLTLNQFAILTKVQREGPCLSVHLAQYLEIKAASITYLVDSLEQRGYVTRLDNPEDRRSHRITLTDKGNDVLFIPEMDQSVKEQFEQLDEEDKEMVYLSIRLLNRKLK</sequence>
<dbReference type="SMART" id="SM00347">
    <property type="entry name" value="HTH_MARR"/>
    <property type="match status" value="1"/>
</dbReference>
<comment type="caution">
    <text evidence="5">The sequence shown here is derived from an EMBL/GenBank/DDBJ whole genome shotgun (WGS) entry which is preliminary data.</text>
</comment>
<dbReference type="InterPro" id="IPR036390">
    <property type="entry name" value="WH_DNA-bd_sf"/>
</dbReference>
<dbReference type="InterPro" id="IPR000835">
    <property type="entry name" value="HTH_MarR-typ"/>
</dbReference>
<evidence type="ECO:0000256" key="1">
    <source>
        <dbReference type="ARBA" id="ARBA00023015"/>
    </source>
</evidence>
<protein>
    <submittedName>
        <fullName evidence="5">MarR family transcriptional regulator</fullName>
    </submittedName>
</protein>
<dbReference type="Proteomes" id="UP000608071">
    <property type="component" value="Unassembled WGS sequence"/>
</dbReference>
<accession>A0ABR8T0I4</accession>
<keyword evidence="3" id="KW-0804">Transcription</keyword>
<reference evidence="5 6" key="1">
    <citation type="submission" date="2020-08" db="EMBL/GenBank/DDBJ databases">
        <title>A Genomic Blueprint of the Chicken Gut Microbiome.</title>
        <authorList>
            <person name="Gilroy R."/>
            <person name="Ravi A."/>
            <person name="Getino M."/>
            <person name="Pursley I."/>
            <person name="Horton D.L."/>
            <person name="Alikhan N.-F."/>
            <person name="Baker D."/>
            <person name="Gharbi K."/>
            <person name="Hall N."/>
            <person name="Watson M."/>
            <person name="Adriaenssens E.M."/>
            <person name="Foster-Nyarko E."/>
            <person name="Jarju S."/>
            <person name="Secka A."/>
            <person name="Antonio M."/>
            <person name="Oren A."/>
            <person name="Chaudhuri R."/>
            <person name="La Ragione R.M."/>
            <person name="Hildebrand F."/>
            <person name="Pallen M.J."/>
        </authorList>
    </citation>
    <scope>NUCLEOTIDE SEQUENCE [LARGE SCALE GENOMIC DNA]</scope>
    <source>
        <strain evidence="5 6">Sa2BVA9</strain>
    </source>
</reference>
<dbReference type="EMBL" id="JACSQL010000004">
    <property type="protein sequence ID" value="MBD7968819.1"/>
    <property type="molecule type" value="Genomic_DNA"/>
</dbReference>
<dbReference type="PROSITE" id="PS50995">
    <property type="entry name" value="HTH_MARR_2"/>
    <property type="match status" value="1"/>
</dbReference>
<keyword evidence="1" id="KW-0805">Transcription regulation</keyword>
<keyword evidence="2" id="KW-0238">DNA-binding</keyword>
<keyword evidence="6" id="KW-1185">Reference proteome</keyword>